<dbReference type="AlphaFoldDB" id="X8JA29"/>
<dbReference type="InterPro" id="IPR001138">
    <property type="entry name" value="Zn2Cys6_DnaBD"/>
</dbReference>
<dbReference type="Gene3D" id="4.10.240.10">
    <property type="entry name" value="Zn(2)-C6 fungal-type DNA-binding domain"/>
    <property type="match status" value="1"/>
</dbReference>
<dbReference type="Pfam" id="PF00172">
    <property type="entry name" value="Zn_clus"/>
    <property type="match status" value="1"/>
</dbReference>
<dbReference type="GO" id="GO:0000981">
    <property type="term" value="F:DNA-binding transcription factor activity, RNA polymerase II-specific"/>
    <property type="evidence" value="ECO:0007669"/>
    <property type="project" value="InterPro"/>
</dbReference>
<dbReference type="PANTHER" id="PTHR37534:SF46">
    <property type="entry name" value="ZN(II)2CYS6 TRANSCRIPTION FACTOR (EUROFUNG)"/>
    <property type="match status" value="1"/>
</dbReference>
<organism evidence="4 5">
    <name type="scientific">Rhizoctonia solani AG-3 Rhs1AP</name>
    <dbReference type="NCBI Taxonomy" id="1086054"/>
    <lineage>
        <taxon>Eukaryota</taxon>
        <taxon>Fungi</taxon>
        <taxon>Dikarya</taxon>
        <taxon>Basidiomycota</taxon>
        <taxon>Agaricomycotina</taxon>
        <taxon>Agaricomycetes</taxon>
        <taxon>Cantharellales</taxon>
        <taxon>Ceratobasidiaceae</taxon>
        <taxon>Rhizoctonia</taxon>
    </lineage>
</organism>
<evidence type="ECO:0000313" key="4">
    <source>
        <dbReference type="EMBL" id="EUC60592.1"/>
    </source>
</evidence>
<dbReference type="PROSITE" id="PS50048">
    <property type="entry name" value="ZN2_CY6_FUNGAL_2"/>
    <property type="match status" value="1"/>
</dbReference>
<sequence length="665" mass="74366">MPSRVENVDEEVDHTIGISHSIGPFAIANGHHVFRTRRAFKRRLDVDLCSRMSRSGASCTTCITRQRKCDGAQPICRRCARDKVECGGYSNSKNPIRGLSDPRKPRPVPIPSICVIEPSVPIRNYHGLPGTPSNTGQFPLSPESYISPTRNIPLIGSPTPSVSPSYLRQAPSPPYHPNDTGPFDEISRVFSPPKKNVRKSMTPGQASLFDALWSLGRPEDDSFVLGSYSTFLDRNPLGPLPAGPSYDVPQAPETIDPEDSHDAQEVAARLWRPLPLDKRVRSNTLPFVLQSYSLWMRQFLFEPIRIIPVARDYILDEYYEGPEARWRMMTTSNAVRAITGSTGYTLKDLEVLQFHMHQDFPKAASSFGTDRGADMIKALLAMSTTYEFIAISLKVFPLAMVVKTMQAVAPLFRRACPDPDDRQVNLPNLLSNINIGLEYYATLDIVLGAIIHRPMNFRYDTTFPPGVHESIFNIENGPGLRWTNGIPDRLVITLARMNALLEDFGSAVDREVIQELELEIKGFKTFAVASADPDLAAARLVVQESWRQAAYIYLYMGLCGADSNDARVINAHTTFMELWTRTKPGRIPDSFLVLPLPILGIAARHPDDQEILKSRMLAMPECTRKNTPGNQFIRMLEFIWGLGHERGQSATWSDLRLASLYVADV</sequence>
<keyword evidence="2" id="KW-0539">Nucleus</keyword>
<feature type="domain" description="Zn(2)-C6 fungal-type" evidence="3">
    <location>
        <begin position="58"/>
        <end position="86"/>
    </location>
</feature>
<dbReference type="Proteomes" id="UP000030108">
    <property type="component" value="Unassembled WGS sequence"/>
</dbReference>
<dbReference type="GO" id="GO:0008270">
    <property type="term" value="F:zinc ion binding"/>
    <property type="evidence" value="ECO:0007669"/>
    <property type="project" value="InterPro"/>
</dbReference>
<evidence type="ECO:0000256" key="2">
    <source>
        <dbReference type="ARBA" id="ARBA00023242"/>
    </source>
</evidence>
<evidence type="ECO:0000313" key="5">
    <source>
        <dbReference type="Proteomes" id="UP000030108"/>
    </source>
</evidence>
<protein>
    <submittedName>
        <fullName evidence="4">Fungal-specific transcription factor domain protein</fullName>
    </submittedName>
</protein>
<dbReference type="Pfam" id="PF11951">
    <property type="entry name" value="Fungal_trans_2"/>
    <property type="match status" value="1"/>
</dbReference>
<dbReference type="GO" id="GO:0005634">
    <property type="term" value="C:nucleus"/>
    <property type="evidence" value="ECO:0007669"/>
    <property type="project" value="UniProtKB-SubCell"/>
</dbReference>
<evidence type="ECO:0000259" key="3">
    <source>
        <dbReference type="PROSITE" id="PS50048"/>
    </source>
</evidence>
<dbReference type="InterPro" id="IPR036864">
    <property type="entry name" value="Zn2-C6_fun-type_DNA-bd_sf"/>
</dbReference>
<proteinExistence type="predicted"/>
<dbReference type="SMART" id="SM00066">
    <property type="entry name" value="GAL4"/>
    <property type="match status" value="1"/>
</dbReference>
<dbReference type="OrthoDB" id="3220613at2759"/>
<dbReference type="SUPFAM" id="SSF57701">
    <property type="entry name" value="Zn2/Cys6 DNA-binding domain"/>
    <property type="match status" value="1"/>
</dbReference>
<dbReference type="InterPro" id="IPR021858">
    <property type="entry name" value="Fun_TF"/>
</dbReference>
<reference evidence="5" key="1">
    <citation type="journal article" date="2014" name="Genome Announc.">
        <title>Draft genome sequence of the plant-pathogenic soil fungus Rhizoctonia solani anastomosis group 3 strain Rhs1AP.</title>
        <authorList>
            <person name="Cubeta M.A."/>
            <person name="Thomas E."/>
            <person name="Dean R.A."/>
            <person name="Jabaji S."/>
            <person name="Neate S.M."/>
            <person name="Tavantzis S."/>
            <person name="Toda T."/>
            <person name="Vilgalys R."/>
            <person name="Bharathan N."/>
            <person name="Fedorova-Abrams N."/>
            <person name="Pakala S.B."/>
            <person name="Pakala S.M."/>
            <person name="Zafar N."/>
            <person name="Joardar V."/>
            <person name="Losada L."/>
            <person name="Nierman W.C."/>
        </authorList>
    </citation>
    <scope>NUCLEOTIDE SEQUENCE [LARGE SCALE GENOMIC DNA]</scope>
    <source>
        <strain evidence="5">AG-3</strain>
    </source>
</reference>
<evidence type="ECO:0000256" key="1">
    <source>
        <dbReference type="ARBA" id="ARBA00004123"/>
    </source>
</evidence>
<comment type="caution">
    <text evidence="4">The sequence shown here is derived from an EMBL/GenBank/DDBJ whole genome shotgun (WGS) entry which is preliminary data.</text>
</comment>
<gene>
    <name evidence="4" type="ORF">RSOL_355130</name>
</gene>
<dbReference type="CDD" id="cd00067">
    <property type="entry name" value="GAL4"/>
    <property type="match status" value="1"/>
</dbReference>
<comment type="subcellular location">
    <subcellularLocation>
        <location evidence="1">Nucleus</location>
    </subcellularLocation>
</comment>
<dbReference type="EMBL" id="JATN01000319">
    <property type="protein sequence ID" value="EUC60592.1"/>
    <property type="molecule type" value="Genomic_DNA"/>
</dbReference>
<dbReference type="PANTHER" id="PTHR37534">
    <property type="entry name" value="TRANSCRIPTIONAL ACTIVATOR PROTEIN UGA3"/>
    <property type="match status" value="1"/>
</dbReference>
<accession>X8JA29</accession>
<name>X8JA29_9AGAM</name>